<dbReference type="RefSeq" id="WP_330794513.1">
    <property type="nucleotide sequence ID" value="NZ_JAZEWV010000007.1"/>
</dbReference>
<feature type="compositionally biased region" description="Low complexity" evidence="1">
    <location>
        <begin position="235"/>
        <end position="249"/>
    </location>
</feature>
<accession>A0ABU7P9T9</accession>
<keyword evidence="2" id="KW-0472">Membrane</keyword>
<evidence type="ECO:0008006" key="5">
    <source>
        <dbReference type="Google" id="ProtNLM"/>
    </source>
</evidence>
<name>A0ABU7P9T9_9ACTN</name>
<evidence type="ECO:0000313" key="4">
    <source>
        <dbReference type="Proteomes" id="UP001344658"/>
    </source>
</evidence>
<feature type="transmembrane region" description="Helical" evidence="2">
    <location>
        <begin position="120"/>
        <end position="140"/>
    </location>
</feature>
<sequence>MTTHRPTLPGPRAYDDADLAPAPPPGTTPPELSEVTRLLAIGAETDPEYADRVVGELVGNSHRFAAPAYGYDAATVLGHALAARARRRARTTAVVLACVLWFLFGVLMPAMGAYGGTGFWVSSVVAVWTVWAANLFAAIVQRQVVTVQLRRSRTAGRGFDGVAPVVAPGTPELYEKIRGDQDSTEGVVYYGGYVPFVGAGDSVRRWSFACLLERAQPPSFPPSFPPAYVPPPGPADAGPADGKAGPARATDPDPFTADELTAYMEERLRSSLLDEVAAHSQRLRGLEVTRRFYAKALGSRPPVPYERLAEYRAAADEVPDHYNAAREYLCVRVGSWSQELVTSVFLNVDLKGRMIYTQFHGYHLMPIKSAYHEASRLRRLTSGEVWSLAWRAAVEAVAGIATAAVWLLALPFALARTVWNRKDLRAAAVRHEPDEDQDLVDWGARRSVREMASGGYRHFFQQMDDEKFIKIIERRTFEVILDFLEDHAVDTTEYRAQQTALNVGILQTGGGTIVNSGATAVGPQAKAS</sequence>
<evidence type="ECO:0000256" key="1">
    <source>
        <dbReference type="SAM" id="MobiDB-lite"/>
    </source>
</evidence>
<feature type="region of interest" description="Disordered" evidence="1">
    <location>
        <begin position="1"/>
        <end position="31"/>
    </location>
</feature>
<reference evidence="3 4" key="1">
    <citation type="submission" date="2023-12" db="EMBL/GenBank/DDBJ databases">
        <title>Streptomyces sp. V4-01.</title>
        <authorList>
            <person name="Somphong A."/>
            <person name="Phongsopitanun W."/>
        </authorList>
    </citation>
    <scope>NUCLEOTIDE SEQUENCE [LARGE SCALE GENOMIC DNA]</scope>
    <source>
        <strain evidence="3 4">V4-01</strain>
    </source>
</reference>
<proteinExistence type="predicted"/>
<organism evidence="3 4">
    <name type="scientific">Actinacidiphila polyblastidii</name>
    <dbReference type="NCBI Taxonomy" id="3110430"/>
    <lineage>
        <taxon>Bacteria</taxon>
        <taxon>Bacillati</taxon>
        <taxon>Actinomycetota</taxon>
        <taxon>Actinomycetes</taxon>
        <taxon>Kitasatosporales</taxon>
        <taxon>Streptomycetaceae</taxon>
        <taxon>Actinacidiphila</taxon>
    </lineage>
</organism>
<feature type="transmembrane region" description="Helical" evidence="2">
    <location>
        <begin position="388"/>
        <end position="414"/>
    </location>
</feature>
<dbReference type="EMBL" id="JAZEWV010000007">
    <property type="protein sequence ID" value="MEE4542581.1"/>
    <property type="molecule type" value="Genomic_DNA"/>
</dbReference>
<feature type="region of interest" description="Disordered" evidence="1">
    <location>
        <begin position="225"/>
        <end position="253"/>
    </location>
</feature>
<dbReference type="Proteomes" id="UP001344658">
    <property type="component" value="Unassembled WGS sequence"/>
</dbReference>
<keyword evidence="4" id="KW-1185">Reference proteome</keyword>
<feature type="compositionally biased region" description="Pro residues" evidence="1">
    <location>
        <begin position="225"/>
        <end position="234"/>
    </location>
</feature>
<evidence type="ECO:0000313" key="3">
    <source>
        <dbReference type="EMBL" id="MEE4542581.1"/>
    </source>
</evidence>
<keyword evidence="2" id="KW-1133">Transmembrane helix</keyword>
<gene>
    <name evidence="3" type="ORF">V2S66_11465</name>
</gene>
<comment type="caution">
    <text evidence="3">The sequence shown here is derived from an EMBL/GenBank/DDBJ whole genome shotgun (WGS) entry which is preliminary data.</text>
</comment>
<feature type="transmembrane region" description="Helical" evidence="2">
    <location>
        <begin position="93"/>
        <end position="114"/>
    </location>
</feature>
<keyword evidence="2" id="KW-0812">Transmembrane</keyword>
<evidence type="ECO:0000256" key="2">
    <source>
        <dbReference type="SAM" id="Phobius"/>
    </source>
</evidence>
<protein>
    <recommendedName>
        <fullName evidence="5">DUF2207 domain-containing protein</fullName>
    </recommendedName>
</protein>